<evidence type="ECO:0000313" key="3">
    <source>
        <dbReference type="Proteomes" id="UP000228380"/>
    </source>
</evidence>
<evidence type="ECO:0000256" key="2">
    <source>
        <dbReference type="SAM" id="MobiDB-lite"/>
    </source>
</evidence>
<protein>
    <submittedName>
        <fullName evidence="4">Uncharacterized protein LOC103718881</fullName>
    </submittedName>
</protein>
<dbReference type="AlphaFoldDB" id="A0A8B7CTJ8"/>
<reference evidence="4" key="1">
    <citation type="submission" date="2025-08" db="UniProtKB">
        <authorList>
            <consortium name="RefSeq"/>
        </authorList>
    </citation>
    <scope>IDENTIFICATION</scope>
    <source>
        <tissue evidence="4">Young leaves</tissue>
    </source>
</reference>
<evidence type="ECO:0000313" key="4">
    <source>
        <dbReference type="RefSeq" id="XP_008806103.2"/>
    </source>
</evidence>
<organism evidence="3 4">
    <name type="scientific">Phoenix dactylifera</name>
    <name type="common">Date palm</name>
    <dbReference type="NCBI Taxonomy" id="42345"/>
    <lineage>
        <taxon>Eukaryota</taxon>
        <taxon>Viridiplantae</taxon>
        <taxon>Streptophyta</taxon>
        <taxon>Embryophyta</taxon>
        <taxon>Tracheophyta</taxon>
        <taxon>Spermatophyta</taxon>
        <taxon>Magnoliopsida</taxon>
        <taxon>Liliopsida</taxon>
        <taxon>Arecaceae</taxon>
        <taxon>Coryphoideae</taxon>
        <taxon>Phoeniceae</taxon>
        <taxon>Phoenix</taxon>
    </lineage>
</organism>
<dbReference type="GO" id="GO:0010150">
    <property type="term" value="P:leaf senescence"/>
    <property type="evidence" value="ECO:0007669"/>
    <property type="project" value="UniProtKB-ARBA"/>
</dbReference>
<dbReference type="PANTHER" id="PTHR33083:SF116">
    <property type="entry name" value="OS04G0413900 PROTEIN"/>
    <property type="match status" value="1"/>
</dbReference>
<sequence length="229" mass="24581">MESFRHQRSPGSERFLGLFTPPDSNGSAGVELHEDEVFWTASDHPDPARTPRAANPNPNPSHGLLSSSSSRAALRRPLDRSFGILAALPEEDKNPSLATGGPPFLQRTPSLSSSSSASSSSAARMIPAIPKPKTEYSLSVPAGKIRHQSAPVNVPVVPRRLRKAVDELEGGGGNEDGDDDELLPPHEIVARRGSPTTTFSVLEGAGRTLKGRDLRQVRNAVWRKTGFLD</sequence>
<dbReference type="InterPro" id="IPR007608">
    <property type="entry name" value="Senescence_reg_S40"/>
</dbReference>
<comment type="similarity">
    <text evidence="1">Belongs to the senescence regulator S40 family.</text>
</comment>
<gene>
    <name evidence="4" type="primary">LOC103718881</name>
</gene>
<dbReference type="PANTHER" id="PTHR33083">
    <property type="entry name" value="EXPRESSED PROTEIN"/>
    <property type="match status" value="1"/>
</dbReference>
<dbReference type="KEGG" id="pda:103718881"/>
<dbReference type="GeneID" id="103718881"/>
<accession>A0A8B7CTJ8</accession>
<feature type="compositionally biased region" description="Low complexity" evidence="2">
    <location>
        <begin position="110"/>
        <end position="123"/>
    </location>
</feature>
<dbReference type="RefSeq" id="XP_008806103.2">
    <property type="nucleotide sequence ID" value="XM_008807881.4"/>
</dbReference>
<dbReference type="Pfam" id="PF04520">
    <property type="entry name" value="Senescence_reg"/>
    <property type="match status" value="1"/>
</dbReference>
<name>A0A8B7CTJ8_PHODC</name>
<dbReference type="Proteomes" id="UP000228380">
    <property type="component" value="Unplaced"/>
</dbReference>
<feature type="region of interest" description="Disordered" evidence="2">
    <location>
        <begin position="85"/>
        <end position="125"/>
    </location>
</feature>
<dbReference type="OrthoDB" id="684536at2759"/>
<keyword evidence="3" id="KW-1185">Reference proteome</keyword>
<proteinExistence type="inferred from homology"/>
<feature type="region of interest" description="Disordered" evidence="2">
    <location>
        <begin position="1"/>
        <end position="72"/>
    </location>
</feature>
<feature type="compositionally biased region" description="Low complexity" evidence="2">
    <location>
        <begin position="50"/>
        <end position="72"/>
    </location>
</feature>
<evidence type="ECO:0000256" key="1">
    <source>
        <dbReference type="ARBA" id="ARBA00034773"/>
    </source>
</evidence>